<protein>
    <submittedName>
        <fullName evidence="1">Uncharacterized protein</fullName>
    </submittedName>
</protein>
<dbReference type="AlphaFoldDB" id="A0A182FXX5"/>
<evidence type="ECO:0000313" key="1">
    <source>
        <dbReference type="EnsemblMetazoa" id="AALB014487-PA"/>
    </source>
</evidence>
<evidence type="ECO:0000313" key="2">
    <source>
        <dbReference type="Proteomes" id="UP000069272"/>
    </source>
</evidence>
<keyword evidence="2" id="KW-1185">Reference proteome</keyword>
<reference evidence="1" key="2">
    <citation type="submission" date="2022-08" db="UniProtKB">
        <authorList>
            <consortium name="EnsemblMetazoa"/>
        </authorList>
    </citation>
    <scope>IDENTIFICATION</scope>
    <source>
        <strain evidence="1">STECLA/ALBI9_A</strain>
    </source>
</reference>
<dbReference type="VEuPathDB" id="VectorBase:AALB014487"/>
<proteinExistence type="predicted"/>
<dbReference type="EnsemblMetazoa" id="AALB014487-RA">
    <property type="protein sequence ID" value="AALB014487-PA"/>
    <property type="gene ID" value="AALB014487"/>
</dbReference>
<accession>A0A182FXX5</accession>
<organism evidence="1 2">
    <name type="scientific">Anopheles albimanus</name>
    <name type="common">New world malaria mosquito</name>
    <dbReference type="NCBI Taxonomy" id="7167"/>
    <lineage>
        <taxon>Eukaryota</taxon>
        <taxon>Metazoa</taxon>
        <taxon>Ecdysozoa</taxon>
        <taxon>Arthropoda</taxon>
        <taxon>Hexapoda</taxon>
        <taxon>Insecta</taxon>
        <taxon>Pterygota</taxon>
        <taxon>Neoptera</taxon>
        <taxon>Endopterygota</taxon>
        <taxon>Diptera</taxon>
        <taxon>Nematocera</taxon>
        <taxon>Culicoidea</taxon>
        <taxon>Culicidae</taxon>
        <taxon>Anophelinae</taxon>
        <taxon>Anopheles</taxon>
    </lineage>
</organism>
<name>A0A182FXX5_ANOAL</name>
<reference evidence="1 2" key="1">
    <citation type="journal article" date="2017" name="G3 (Bethesda)">
        <title>The Physical Genome Mapping of Anopheles albimanus Corrected Scaffold Misassemblies and Identified Interarm Rearrangements in Genus Anopheles.</title>
        <authorList>
            <person name="Artemov G.N."/>
            <person name="Peery A.N."/>
            <person name="Jiang X."/>
            <person name="Tu Z."/>
            <person name="Stegniy V.N."/>
            <person name="Sharakhova M.V."/>
            <person name="Sharakhov I.V."/>
        </authorList>
    </citation>
    <scope>NUCLEOTIDE SEQUENCE [LARGE SCALE GENOMIC DNA]</scope>
    <source>
        <strain evidence="1 2">ALBI9_A</strain>
    </source>
</reference>
<dbReference type="Proteomes" id="UP000069272">
    <property type="component" value="Chromosome 3L"/>
</dbReference>
<sequence>MVRSSSSGIRTPGTPTSGGQTVPNIP</sequence>